<protein>
    <submittedName>
        <fullName evidence="2">Oidioi.mRNA.OKI2018_I69.XSR.g14031.t1.cds</fullName>
    </submittedName>
</protein>
<gene>
    <name evidence="2" type="ORF">OKIOD_LOCUS5589</name>
</gene>
<feature type="domain" description="DUF218" evidence="1">
    <location>
        <begin position="1"/>
        <end position="64"/>
    </location>
</feature>
<sequence length="130" mass="15138">MARLTADEYVDSSKVILENEARNTVQNFLYGFEIIARLFQGPTIVRIVTSDYHAARTFYVAHSVLKSMDLPRFKLEIISAFTHDEVYRNEKFTGEFEKLPSTVGYLLKKYQLKPLPQNYFLTALSMMEKK</sequence>
<accession>A0ABN7S8S4</accession>
<proteinExistence type="predicted"/>
<name>A0ABN7S8S4_OIKDI</name>
<dbReference type="Gene3D" id="3.40.50.620">
    <property type="entry name" value="HUPs"/>
    <property type="match status" value="1"/>
</dbReference>
<organism evidence="2 3">
    <name type="scientific">Oikopleura dioica</name>
    <name type="common">Tunicate</name>
    <dbReference type="NCBI Taxonomy" id="34765"/>
    <lineage>
        <taxon>Eukaryota</taxon>
        <taxon>Metazoa</taxon>
        <taxon>Chordata</taxon>
        <taxon>Tunicata</taxon>
        <taxon>Appendicularia</taxon>
        <taxon>Copelata</taxon>
        <taxon>Oikopleuridae</taxon>
        <taxon>Oikopleura</taxon>
    </lineage>
</organism>
<dbReference type="Proteomes" id="UP001158576">
    <property type="component" value="Chromosome XSR"/>
</dbReference>
<dbReference type="InterPro" id="IPR014729">
    <property type="entry name" value="Rossmann-like_a/b/a_fold"/>
</dbReference>
<reference evidence="2 3" key="1">
    <citation type="submission" date="2021-04" db="EMBL/GenBank/DDBJ databases">
        <authorList>
            <person name="Bliznina A."/>
        </authorList>
    </citation>
    <scope>NUCLEOTIDE SEQUENCE [LARGE SCALE GENOMIC DNA]</scope>
</reference>
<evidence type="ECO:0000313" key="2">
    <source>
        <dbReference type="EMBL" id="CAG5095097.1"/>
    </source>
</evidence>
<keyword evidence="3" id="KW-1185">Reference proteome</keyword>
<dbReference type="EMBL" id="OU015569">
    <property type="protein sequence ID" value="CAG5095097.1"/>
    <property type="molecule type" value="Genomic_DNA"/>
</dbReference>
<dbReference type="InterPro" id="IPR003848">
    <property type="entry name" value="DUF218"/>
</dbReference>
<evidence type="ECO:0000259" key="1">
    <source>
        <dbReference type="Pfam" id="PF02698"/>
    </source>
</evidence>
<evidence type="ECO:0000313" key="3">
    <source>
        <dbReference type="Proteomes" id="UP001158576"/>
    </source>
</evidence>
<dbReference type="Pfam" id="PF02698">
    <property type="entry name" value="DUF218"/>
    <property type="match status" value="1"/>
</dbReference>